<keyword evidence="2" id="KW-0805">Transcription regulation</keyword>
<keyword evidence="4" id="KW-0804">Transcription</keyword>
<evidence type="ECO:0000313" key="9">
    <source>
        <dbReference type="Proteomes" id="UP000433406"/>
    </source>
</evidence>
<dbReference type="InterPro" id="IPR029016">
    <property type="entry name" value="GAF-like_dom_sf"/>
</dbReference>
<dbReference type="GO" id="GO:0006071">
    <property type="term" value="P:glycerol metabolic process"/>
    <property type="evidence" value="ECO:0007669"/>
    <property type="project" value="UniProtKB-KW"/>
</dbReference>
<dbReference type="InterPro" id="IPR036390">
    <property type="entry name" value="WH_DNA-bd_sf"/>
</dbReference>
<evidence type="ECO:0000256" key="5">
    <source>
        <dbReference type="ARBA" id="ARBA00058938"/>
    </source>
</evidence>
<sequence length="295" mass="30912">MSEVNGKRGVLARAFDILGCFVGDQPESSVAEICTATGLPPATVHRMLAALAEHGAIERSARGRYRLGPRLWQLGHGVPDVRLLRDCARPALIDLHATTRLPVALATHDGERLRVIDKIAGRGTVAVWEQLGSPALATHPGGLALLAWGGPLETRLPAPTGRPARPEAEFAWRRELAQVRQLGFAHSPAPSPSAAVSSSPAAPAPGSGSARAELRDPWVWAAAPVFGEDQQVNTCVLIGGRRGQHPPVALGRLARTTAQEISAALRAAGDAEDDAVDAVLEATRGGRATSPRPPA</sequence>
<dbReference type="GO" id="GO:0045892">
    <property type="term" value="P:negative regulation of DNA-templated transcription"/>
    <property type="evidence" value="ECO:0007669"/>
    <property type="project" value="TreeGrafter"/>
</dbReference>
<dbReference type="InterPro" id="IPR050707">
    <property type="entry name" value="HTH_MetabolicPath_Reg"/>
</dbReference>
<dbReference type="SUPFAM" id="SSF46785">
    <property type="entry name" value="Winged helix' DNA-binding domain"/>
    <property type="match status" value="1"/>
</dbReference>
<evidence type="ECO:0000256" key="2">
    <source>
        <dbReference type="ARBA" id="ARBA00023015"/>
    </source>
</evidence>
<protein>
    <recommendedName>
        <fullName evidence="6">Glycerol operon regulatory protein</fullName>
    </recommendedName>
</protein>
<proteinExistence type="predicted"/>
<dbReference type="Gene3D" id="1.10.10.10">
    <property type="entry name" value="Winged helix-like DNA-binding domain superfamily/Winged helix DNA-binding domain"/>
    <property type="match status" value="1"/>
</dbReference>
<reference evidence="8 9" key="1">
    <citation type="submission" date="2019-10" db="EMBL/GenBank/DDBJ databases">
        <title>Nocardioides novel species isolated from the excrement of Marmot.</title>
        <authorList>
            <person name="Zhang G."/>
        </authorList>
    </citation>
    <scope>NUCLEOTIDE SEQUENCE [LARGE SCALE GENOMIC DNA]</scope>
    <source>
        <strain evidence="9">zg-579</strain>
    </source>
</reference>
<dbReference type="SMART" id="SM00346">
    <property type="entry name" value="HTH_ICLR"/>
    <property type="match status" value="1"/>
</dbReference>
<dbReference type="GO" id="GO:0003700">
    <property type="term" value="F:DNA-binding transcription factor activity"/>
    <property type="evidence" value="ECO:0007669"/>
    <property type="project" value="TreeGrafter"/>
</dbReference>
<comment type="caution">
    <text evidence="8">The sequence shown here is derived from an EMBL/GenBank/DDBJ whole genome shotgun (WGS) entry which is preliminary data.</text>
</comment>
<keyword evidence="1" id="KW-0319">Glycerol metabolism</keyword>
<dbReference type="Gene3D" id="3.30.450.40">
    <property type="match status" value="1"/>
</dbReference>
<dbReference type="GO" id="GO:0003677">
    <property type="term" value="F:DNA binding"/>
    <property type="evidence" value="ECO:0007669"/>
    <property type="project" value="UniProtKB-KW"/>
</dbReference>
<gene>
    <name evidence="8" type="ORF">GGQ22_00490</name>
</gene>
<dbReference type="AlphaFoldDB" id="A0A6I3J914"/>
<dbReference type="Pfam" id="PF09339">
    <property type="entry name" value="HTH_IclR"/>
    <property type="match status" value="1"/>
</dbReference>
<dbReference type="EMBL" id="WLCI01000002">
    <property type="protein sequence ID" value="MTB93548.1"/>
    <property type="molecule type" value="Genomic_DNA"/>
</dbReference>
<keyword evidence="9" id="KW-1185">Reference proteome</keyword>
<evidence type="ECO:0000256" key="6">
    <source>
        <dbReference type="ARBA" id="ARBA00070406"/>
    </source>
</evidence>
<evidence type="ECO:0000256" key="1">
    <source>
        <dbReference type="ARBA" id="ARBA00022798"/>
    </source>
</evidence>
<dbReference type="InterPro" id="IPR036388">
    <property type="entry name" value="WH-like_DNA-bd_sf"/>
</dbReference>
<dbReference type="Proteomes" id="UP000433406">
    <property type="component" value="Unassembled WGS sequence"/>
</dbReference>
<dbReference type="PANTHER" id="PTHR30136:SF24">
    <property type="entry name" value="HTH-TYPE TRANSCRIPTIONAL REPRESSOR ALLR"/>
    <property type="match status" value="1"/>
</dbReference>
<dbReference type="PROSITE" id="PS51078">
    <property type="entry name" value="ICLR_ED"/>
    <property type="match status" value="1"/>
</dbReference>
<keyword evidence="3" id="KW-0238">DNA-binding</keyword>
<dbReference type="FunFam" id="1.10.10.10:FF:000056">
    <property type="entry name" value="IclR family transcriptional regulator"/>
    <property type="match status" value="1"/>
</dbReference>
<feature type="compositionally biased region" description="Low complexity" evidence="7">
    <location>
        <begin position="185"/>
        <end position="210"/>
    </location>
</feature>
<evidence type="ECO:0000256" key="3">
    <source>
        <dbReference type="ARBA" id="ARBA00023125"/>
    </source>
</evidence>
<evidence type="ECO:0000313" key="8">
    <source>
        <dbReference type="EMBL" id="MTB93548.1"/>
    </source>
</evidence>
<name>A0A6I3J914_9ACTN</name>
<comment type="function">
    <text evidence="5">May be an activator protein for the gylABX operon.</text>
</comment>
<dbReference type="InterPro" id="IPR005471">
    <property type="entry name" value="Tscrpt_reg_IclR_N"/>
</dbReference>
<accession>A0A6I3J914</accession>
<dbReference type="SUPFAM" id="SSF55781">
    <property type="entry name" value="GAF domain-like"/>
    <property type="match status" value="1"/>
</dbReference>
<dbReference type="PANTHER" id="PTHR30136">
    <property type="entry name" value="HELIX-TURN-HELIX TRANSCRIPTIONAL REGULATOR, ICLR FAMILY"/>
    <property type="match status" value="1"/>
</dbReference>
<dbReference type="InterPro" id="IPR014757">
    <property type="entry name" value="Tscrpt_reg_IclR_C"/>
</dbReference>
<evidence type="ECO:0000256" key="4">
    <source>
        <dbReference type="ARBA" id="ARBA00023163"/>
    </source>
</evidence>
<dbReference type="PROSITE" id="PS51077">
    <property type="entry name" value="HTH_ICLR"/>
    <property type="match status" value="1"/>
</dbReference>
<evidence type="ECO:0000256" key="7">
    <source>
        <dbReference type="SAM" id="MobiDB-lite"/>
    </source>
</evidence>
<organism evidence="8 9">
    <name type="scientific">Nocardioides marmotae</name>
    <dbReference type="NCBI Taxonomy" id="2663857"/>
    <lineage>
        <taxon>Bacteria</taxon>
        <taxon>Bacillati</taxon>
        <taxon>Actinomycetota</taxon>
        <taxon>Actinomycetes</taxon>
        <taxon>Propionibacteriales</taxon>
        <taxon>Nocardioidaceae</taxon>
        <taxon>Nocardioides</taxon>
    </lineage>
</organism>
<feature type="region of interest" description="Disordered" evidence="7">
    <location>
        <begin position="185"/>
        <end position="212"/>
    </location>
</feature>